<keyword evidence="1" id="KW-0732">Signal</keyword>
<evidence type="ECO:0000256" key="1">
    <source>
        <dbReference type="SAM" id="SignalP"/>
    </source>
</evidence>
<comment type="caution">
    <text evidence="2">The sequence shown here is derived from an EMBL/GenBank/DDBJ whole genome shotgun (WGS) entry which is preliminary data.</text>
</comment>
<reference evidence="2 3" key="1">
    <citation type="journal article" date="2019" name="Emerg. Microbes Infect.">
        <title>Comprehensive subspecies identification of 175 nontuberculous mycobacteria species based on 7547 genomic profiles.</title>
        <authorList>
            <person name="Matsumoto Y."/>
            <person name="Kinjo T."/>
            <person name="Motooka D."/>
            <person name="Nabeya D."/>
            <person name="Jung N."/>
            <person name="Uechi K."/>
            <person name="Horii T."/>
            <person name="Iida T."/>
            <person name="Fujita J."/>
            <person name="Nakamura S."/>
        </authorList>
    </citation>
    <scope>NUCLEOTIDE SEQUENCE [LARGE SCALE GENOMIC DNA]</scope>
    <source>
        <strain evidence="2 3">JCM 13573</strain>
    </source>
</reference>
<evidence type="ECO:0000313" key="3">
    <source>
        <dbReference type="Proteomes" id="UP000465306"/>
    </source>
</evidence>
<keyword evidence="3" id="KW-1185">Reference proteome</keyword>
<sequence>MKPYALCLTLALSFALFIAGAPLANAEVHPADGVFTYTDDDGTQGTWTIRTTCAPQCVAHVTTGPGQSFAAPLINGRHTVTRTVPQGVKCPLYAFADSLWGGGTYPATIDQSWSPQTLTGDVNYLQSSAPCSIADLHDTFRLSRIG</sequence>
<evidence type="ECO:0008006" key="4">
    <source>
        <dbReference type="Google" id="ProtNLM"/>
    </source>
</evidence>
<dbReference type="Proteomes" id="UP000465306">
    <property type="component" value="Unassembled WGS sequence"/>
</dbReference>
<proteinExistence type="predicted"/>
<organism evidence="2 3">
    <name type="scientific">Mycobacterium kubicae</name>
    <dbReference type="NCBI Taxonomy" id="120959"/>
    <lineage>
        <taxon>Bacteria</taxon>
        <taxon>Bacillati</taxon>
        <taxon>Actinomycetota</taxon>
        <taxon>Actinomycetes</taxon>
        <taxon>Mycobacteriales</taxon>
        <taxon>Mycobacteriaceae</taxon>
        <taxon>Mycobacterium</taxon>
        <taxon>Mycobacterium simiae complex</taxon>
    </lineage>
</organism>
<dbReference type="EMBL" id="BLKU01000005">
    <property type="protein sequence ID" value="GFG67396.1"/>
    <property type="molecule type" value="Genomic_DNA"/>
</dbReference>
<gene>
    <name evidence="2" type="ORF">MKUB_48860</name>
</gene>
<feature type="chain" id="PRO_5047361745" description="Secreted protein" evidence="1">
    <location>
        <begin position="27"/>
        <end position="146"/>
    </location>
</feature>
<accession>A0ABQ1BUQ0</accession>
<protein>
    <recommendedName>
        <fullName evidence="4">Secreted protein</fullName>
    </recommendedName>
</protein>
<name>A0ABQ1BUQ0_9MYCO</name>
<feature type="signal peptide" evidence="1">
    <location>
        <begin position="1"/>
        <end position="26"/>
    </location>
</feature>
<evidence type="ECO:0000313" key="2">
    <source>
        <dbReference type="EMBL" id="GFG67396.1"/>
    </source>
</evidence>